<dbReference type="Gene3D" id="3.20.20.140">
    <property type="entry name" value="Metal-dependent hydrolases"/>
    <property type="match status" value="1"/>
</dbReference>
<reference evidence="3" key="1">
    <citation type="submission" date="2018-05" db="EMBL/GenBank/DDBJ databases">
        <authorList>
            <person name="Lanie J.A."/>
            <person name="Ng W.-L."/>
            <person name="Kazmierczak K.M."/>
            <person name="Andrzejewski T.M."/>
            <person name="Davidsen T.M."/>
            <person name="Wayne K.J."/>
            <person name="Tettelin H."/>
            <person name="Glass J.I."/>
            <person name="Rusch D."/>
            <person name="Podicherti R."/>
            <person name="Tsui H.-C.T."/>
            <person name="Winkler M.E."/>
        </authorList>
    </citation>
    <scope>NUCLEOTIDE SEQUENCE</scope>
</reference>
<evidence type="ECO:0000313" key="3">
    <source>
        <dbReference type="EMBL" id="SVD90765.1"/>
    </source>
</evidence>
<proteinExistence type="predicted"/>
<comment type="cofactor">
    <cofactor evidence="1">
        <name>Zn(2+)</name>
        <dbReference type="ChEBI" id="CHEBI:29105"/>
    </cofactor>
</comment>
<feature type="non-terminal residue" evidence="3">
    <location>
        <position position="176"/>
    </location>
</feature>
<protein>
    <recommendedName>
        <fullName evidence="2">Amidohydrolase-related domain-containing protein</fullName>
    </recommendedName>
</protein>
<dbReference type="InterPro" id="IPR032466">
    <property type="entry name" value="Metal_Hydrolase"/>
</dbReference>
<accession>A0A382Z6P2</accession>
<feature type="domain" description="Amidohydrolase-related" evidence="2">
    <location>
        <begin position="45"/>
        <end position="105"/>
    </location>
</feature>
<dbReference type="GO" id="GO:0005829">
    <property type="term" value="C:cytosol"/>
    <property type="evidence" value="ECO:0007669"/>
    <property type="project" value="TreeGrafter"/>
</dbReference>
<dbReference type="EMBL" id="UINC01181191">
    <property type="protein sequence ID" value="SVD90765.1"/>
    <property type="molecule type" value="Genomic_DNA"/>
</dbReference>
<dbReference type="InterPro" id="IPR050378">
    <property type="entry name" value="Metallo-dep_Hydrolases_sf"/>
</dbReference>
<evidence type="ECO:0000259" key="2">
    <source>
        <dbReference type="Pfam" id="PF01979"/>
    </source>
</evidence>
<dbReference type="Gene3D" id="2.30.40.10">
    <property type="entry name" value="Urease, subunit C, domain 1"/>
    <property type="match status" value="1"/>
</dbReference>
<organism evidence="3">
    <name type="scientific">marine metagenome</name>
    <dbReference type="NCBI Taxonomy" id="408172"/>
    <lineage>
        <taxon>unclassified sequences</taxon>
        <taxon>metagenomes</taxon>
        <taxon>ecological metagenomes</taxon>
    </lineage>
</organism>
<dbReference type="GO" id="GO:0016812">
    <property type="term" value="F:hydrolase activity, acting on carbon-nitrogen (but not peptide) bonds, in cyclic amides"/>
    <property type="evidence" value="ECO:0007669"/>
    <property type="project" value="TreeGrafter"/>
</dbReference>
<dbReference type="InterPro" id="IPR011059">
    <property type="entry name" value="Metal-dep_hydrolase_composite"/>
</dbReference>
<gene>
    <name evidence="3" type="ORF">METZ01_LOCUS443619</name>
</gene>
<dbReference type="AlphaFoldDB" id="A0A382Z6P2"/>
<dbReference type="PANTHER" id="PTHR11647:SF1">
    <property type="entry name" value="COLLAPSIN RESPONSE MEDIATOR PROTEIN"/>
    <property type="match status" value="1"/>
</dbReference>
<evidence type="ECO:0000256" key="1">
    <source>
        <dbReference type="ARBA" id="ARBA00001947"/>
    </source>
</evidence>
<dbReference type="Pfam" id="PF01979">
    <property type="entry name" value="Amidohydro_1"/>
    <property type="match status" value="1"/>
</dbReference>
<dbReference type="InterPro" id="IPR006680">
    <property type="entry name" value="Amidohydro-rel"/>
</dbReference>
<sequence length="176" mass="19121">MIQGGTLVTDSESTRADLLVRDGKIAAIRSQLPNTTTIIDARGKLVMPGGIDSHVHLQHPIDRLSIETADDFHTGTVAAACGGVTSIVDFALQRHGETLREAVSRRLKDANGKPVIDYGFHIIVTDVRDDVLEEIPALIEEGFPSYKIYMTYADKVVRDDALLRLLEVTAANDGLA</sequence>
<dbReference type="SUPFAM" id="SSF51338">
    <property type="entry name" value="Composite domain of metallo-dependent hydrolases"/>
    <property type="match status" value="1"/>
</dbReference>
<dbReference type="SUPFAM" id="SSF51556">
    <property type="entry name" value="Metallo-dependent hydrolases"/>
    <property type="match status" value="1"/>
</dbReference>
<name>A0A382Z6P2_9ZZZZ</name>
<dbReference type="PANTHER" id="PTHR11647">
    <property type="entry name" value="HYDRANTOINASE/DIHYDROPYRIMIDINASE FAMILY MEMBER"/>
    <property type="match status" value="1"/>
</dbReference>